<dbReference type="GO" id="GO:0009414">
    <property type="term" value="P:response to water deprivation"/>
    <property type="evidence" value="ECO:0007669"/>
    <property type="project" value="UniProtKB-ARBA"/>
</dbReference>
<accession>A0A2P6QYP6</accession>
<dbReference type="AlphaFoldDB" id="A0A2P6QYP6"/>
<keyword evidence="6 13" id="KW-0378">Hydrolase</keyword>
<feature type="domain" description="PPM-type phosphatase" evidence="12">
    <location>
        <begin position="70"/>
        <end position="362"/>
    </location>
</feature>
<keyword evidence="9" id="KW-0464">Manganese</keyword>
<dbReference type="Gene3D" id="3.60.40.10">
    <property type="entry name" value="PPM-type phosphatase domain"/>
    <property type="match status" value="1"/>
</dbReference>
<dbReference type="STRING" id="74649.A0A2P6QYP6"/>
<dbReference type="OMA" id="IWEEFGC"/>
<evidence type="ECO:0000256" key="3">
    <source>
        <dbReference type="ARBA" id="ARBA00006702"/>
    </source>
</evidence>
<dbReference type="InterPro" id="IPR036457">
    <property type="entry name" value="PPM-type-like_dom_sf"/>
</dbReference>
<evidence type="ECO:0000256" key="9">
    <source>
        <dbReference type="ARBA" id="ARBA00023211"/>
    </source>
</evidence>
<dbReference type="PANTHER" id="PTHR47992">
    <property type="entry name" value="PROTEIN PHOSPHATASE"/>
    <property type="match status" value="1"/>
</dbReference>
<dbReference type="EMBL" id="PDCK01000042">
    <property type="protein sequence ID" value="PRQ39310.1"/>
    <property type="molecule type" value="Genomic_DNA"/>
</dbReference>
<evidence type="ECO:0000256" key="4">
    <source>
        <dbReference type="ARBA" id="ARBA00013081"/>
    </source>
</evidence>
<dbReference type="Pfam" id="PF00481">
    <property type="entry name" value="PP2C"/>
    <property type="match status" value="1"/>
</dbReference>
<evidence type="ECO:0000256" key="6">
    <source>
        <dbReference type="ARBA" id="ARBA00022801"/>
    </source>
</evidence>
<proteinExistence type="inferred from homology"/>
<sequence length="387" mass="42900">MIWNLDCVGVMVLFPSFLDGLGRTISIKKTKNCHGDVAKETAEALTKEAKKNELVLSSSGIVDSDKSNNFSSVCSKRGQKGINQDCLVIWEEFGCQEDMIFCGVFDGHGQWGHLVSKRVRQSMPSSLLCNWQETLSLTSLDLNFKMEMDRNLHRYDTWKQSLLKTYAAIDQELKHSAKIDSYRSGTTALTIIKQGELLIIAHVGDSRAVLASTSEDGSLVPIQLTVDFKPNLPQEAERIRRSNGRVFCLHDEPGTYRVWMPNGKTPGLAVSRAFGDYCVKDFGLISVPDVSQRYITSKDQFVILATDGVWDVISNKEAIQIVSSAPDRNKAAKRLVACAALAWKSKRRGIAMDDISAICLFFHPNSSSQQTNPLVSEYTGVKTSGCM</sequence>
<evidence type="ECO:0000256" key="8">
    <source>
        <dbReference type="ARBA" id="ARBA00022912"/>
    </source>
</evidence>
<comment type="caution">
    <text evidence="13">The sequence shown here is derived from an EMBL/GenBank/DDBJ whole genome shotgun (WGS) entry which is preliminary data.</text>
</comment>
<keyword evidence="8" id="KW-0904">Protein phosphatase</keyword>
<comment type="catalytic activity">
    <reaction evidence="10">
        <text>O-phospho-L-seryl-[protein] + H2O = L-seryl-[protein] + phosphate</text>
        <dbReference type="Rhea" id="RHEA:20629"/>
        <dbReference type="Rhea" id="RHEA-COMP:9863"/>
        <dbReference type="Rhea" id="RHEA-COMP:11604"/>
        <dbReference type="ChEBI" id="CHEBI:15377"/>
        <dbReference type="ChEBI" id="CHEBI:29999"/>
        <dbReference type="ChEBI" id="CHEBI:43474"/>
        <dbReference type="ChEBI" id="CHEBI:83421"/>
        <dbReference type="EC" id="3.1.3.16"/>
    </reaction>
</comment>
<dbReference type="GO" id="GO:0004722">
    <property type="term" value="F:protein serine/threonine phosphatase activity"/>
    <property type="evidence" value="ECO:0007669"/>
    <property type="project" value="UniProtKB-EC"/>
</dbReference>
<organism evidence="13 14">
    <name type="scientific">Rosa chinensis</name>
    <name type="common">China rose</name>
    <dbReference type="NCBI Taxonomy" id="74649"/>
    <lineage>
        <taxon>Eukaryota</taxon>
        <taxon>Viridiplantae</taxon>
        <taxon>Streptophyta</taxon>
        <taxon>Embryophyta</taxon>
        <taxon>Tracheophyta</taxon>
        <taxon>Spermatophyta</taxon>
        <taxon>Magnoliopsida</taxon>
        <taxon>eudicotyledons</taxon>
        <taxon>Gunneridae</taxon>
        <taxon>Pentapetalae</taxon>
        <taxon>rosids</taxon>
        <taxon>fabids</taxon>
        <taxon>Rosales</taxon>
        <taxon>Rosaceae</taxon>
        <taxon>Rosoideae</taxon>
        <taxon>Rosoideae incertae sedis</taxon>
        <taxon>Rosa</taxon>
    </lineage>
</organism>
<protein>
    <recommendedName>
        <fullName evidence="4">protein-serine/threonine phosphatase</fullName>
        <ecNumber evidence="4">3.1.3.16</ecNumber>
    </recommendedName>
</protein>
<keyword evidence="5" id="KW-0479">Metal-binding</keyword>
<gene>
    <name evidence="13" type="ORF">RchiOBHm_Chr4g0423771</name>
</gene>
<dbReference type="GO" id="GO:0046872">
    <property type="term" value="F:metal ion binding"/>
    <property type="evidence" value="ECO:0007669"/>
    <property type="project" value="UniProtKB-KW"/>
</dbReference>
<evidence type="ECO:0000256" key="2">
    <source>
        <dbReference type="ARBA" id="ARBA00001946"/>
    </source>
</evidence>
<keyword evidence="7" id="KW-0460">Magnesium</keyword>
<comment type="catalytic activity">
    <reaction evidence="11">
        <text>O-phospho-L-threonyl-[protein] + H2O = L-threonyl-[protein] + phosphate</text>
        <dbReference type="Rhea" id="RHEA:47004"/>
        <dbReference type="Rhea" id="RHEA-COMP:11060"/>
        <dbReference type="Rhea" id="RHEA-COMP:11605"/>
        <dbReference type="ChEBI" id="CHEBI:15377"/>
        <dbReference type="ChEBI" id="CHEBI:30013"/>
        <dbReference type="ChEBI" id="CHEBI:43474"/>
        <dbReference type="ChEBI" id="CHEBI:61977"/>
        <dbReference type="EC" id="3.1.3.16"/>
    </reaction>
</comment>
<evidence type="ECO:0000259" key="12">
    <source>
        <dbReference type="PROSITE" id="PS51746"/>
    </source>
</evidence>
<evidence type="ECO:0000256" key="10">
    <source>
        <dbReference type="ARBA" id="ARBA00047761"/>
    </source>
</evidence>
<dbReference type="EC" id="3.1.3.16" evidence="4"/>
<dbReference type="SUPFAM" id="SSF81606">
    <property type="entry name" value="PP2C-like"/>
    <property type="match status" value="1"/>
</dbReference>
<dbReference type="Gramene" id="PRQ39310">
    <property type="protein sequence ID" value="PRQ39310"/>
    <property type="gene ID" value="RchiOBHm_Chr4g0423771"/>
</dbReference>
<evidence type="ECO:0000256" key="5">
    <source>
        <dbReference type="ARBA" id="ARBA00022723"/>
    </source>
</evidence>
<dbReference type="InterPro" id="IPR015655">
    <property type="entry name" value="PP2C"/>
</dbReference>
<dbReference type="CDD" id="cd00143">
    <property type="entry name" value="PP2Cc"/>
    <property type="match status" value="1"/>
</dbReference>
<evidence type="ECO:0000256" key="11">
    <source>
        <dbReference type="ARBA" id="ARBA00048336"/>
    </source>
</evidence>
<dbReference type="SMART" id="SM00332">
    <property type="entry name" value="PP2Cc"/>
    <property type="match status" value="1"/>
</dbReference>
<evidence type="ECO:0000256" key="7">
    <source>
        <dbReference type="ARBA" id="ARBA00022842"/>
    </source>
</evidence>
<evidence type="ECO:0000313" key="14">
    <source>
        <dbReference type="Proteomes" id="UP000238479"/>
    </source>
</evidence>
<dbReference type="PROSITE" id="PS51746">
    <property type="entry name" value="PPM_2"/>
    <property type="match status" value="1"/>
</dbReference>
<comment type="cofactor">
    <cofactor evidence="2">
        <name>Mg(2+)</name>
        <dbReference type="ChEBI" id="CHEBI:18420"/>
    </cofactor>
</comment>
<dbReference type="InterPro" id="IPR001932">
    <property type="entry name" value="PPM-type_phosphatase-like_dom"/>
</dbReference>
<evidence type="ECO:0000256" key="1">
    <source>
        <dbReference type="ARBA" id="ARBA00001936"/>
    </source>
</evidence>
<comment type="similarity">
    <text evidence="3">Belongs to the PP2C family.</text>
</comment>
<dbReference type="Proteomes" id="UP000238479">
    <property type="component" value="Chromosome 4"/>
</dbReference>
<evidence type="ECO:0000313" key="13">
    <source>
        <dbReference type="EMBL" id="PRQ39310.1"/>
    </source>
</evidence>
<dbReference type="FunFam" id="3.60.40.10:FF:000038">
    <property type="entry name" value="Probable protein phosphatase 2C 34"/>
    <property type="match status" value="1"/>
</dbReference>
<name>A0A2P6QYP6_ROSCH</name>
<keyword evidence="14" id="KW-1185">Reference proteome</keyword>
<dbReference type="GO" id="GO:0045926">
    <property type="term" value="P:negative regulation of growth"/>
    <property type="evidence" value="ECO:0007669"/>
    <property type="project" value="UniProtKB-ARBA"/>
</dbReference>
<comment type="cofactor">
    <cofactor evidence="1">
        <name>Mn(2+)</name>
        <dbReference type="ChEBI" id="CHEBI:29035"/>
    </cofactor>
</comment>
<reference evidence="13 14" key="1">
    <citation type="journal article" date="2018" name="Nat. Genet.">
        <title>The Rosa genome provides new insights in the design of modern roses.</title>
        <authorList>
            <person name="Bendahmane M."/>
        </authorList>
    </citation>
    <scope>NUCLEOTIDE SEQUENCE [LARGE SCALE GENOMIC DNA]</scope>
    <source>
        <strain evidence="14">cv. Old Blush</strain>
    </source>
</reference>